<dbReference type="InterPro" id="IPR046373">
    <property type="entry name" value="Acyl-CoA_Oxase/DH_mid-dom_sf"/>
</dbReference>
<evidence type="ECO:0000259" key="10">
    <source>
        <dbReference type="PROSITE" id="PS50255"/>
    </source>
</evidence>
<name>A0A5C5FJY1_9BASI</name>
<dbReference type="Proteomes" id="UP000311382">
    <property type="component" value="Unassembled WGS sequence"/>
</dbReference>
<feature type="region of interest" description="Disordered" evidence="9">
    <location>
        <begin position="104"/>
        <end position="135"/>
    </location>
</feature>
<comment type="caution">
    <text evidence="11">The sequence shown here is derived from an EMBL/GenBank/DDBJ whole genome shotgun (WGS) entry which is preliminary data.</text>
</comment>
<comment type="cofactor">
    <cofactor evidence="1">
        <name>FAD</name>
        <dbReference type="ChEBI" id="CHEBI:57692"/>
    </cofactor>
</comment>
<dbReference type="InterPro" id="IPR001199">
    <property type="entry name" value="Cyt_B5-like_heme/steroid-bd"/>
</dbReference>
<dbReference type="PANTHER" id="PTHR48083:SF28">
    <property type="entry name" value="ACYL-COA DEHYDROGENASE FAMILY PROTEIN (AFU_ORTHOLOGUE AFUA_6G10880)-RELATED"/>
    <property type="match status" value="1"/>
</dbReference>
<keyword evidence="4" id="KW-0285">Flavoprotein</keyword>
<dbReference type="GO" id="GO:0050660">
    <property type="term" value="F:flavin adenine dinucleotide binding"/>
    <property type="evidence" value="ECO:0007669"/>
    <property type="project" value="InterPro"/>
</dbReference>
<organism evidence="11 12">
    <name type="scientific">Rhodotorula diobovata</name>
    <dbReference type="NCBI Taxonomy" id="5288"/>
    <lineage>
        <taxon>Eukaryota</taxon>
        <taxon>Fungi</taxon>
        <taxon>Dikarya</taxon>
        <taxon>Basidiomycota</taxon>
        <taxon>Pucciniomycotina</taxon>
        <taxon>Microbotryomycetes</taxon>
        <taxon>Sporidiobolales</taxon>
        <taxon>Sporidiobolaceae</taxon>
        <taxon>Rhodotorula</taxon>
    </lineage>
</organism>
<dbReference type="Pfam" id="PF00441">
    <property type="entry name" value="Acyl-CoA_dh_1"/>
    <property type="match status" value="1"/>
</dbReference>
<dbReference type="Gene3D" id="2.40.110.10">
    <property type="entry name" value="Butyryl-CoA Dehydrogenase, subunit A, domain 2"/>
    <property type="match status" value="1"/>
</dbReference>
<evidence type="ECO:0000256" key="9">
    <source>
        <dbReference type="SAM" id="MobiDB-lite"/>
    </source>
</evidence>
<dbReference type="SUPFAM" id="SSF56645">
    <property type="entry name" value="Acyl-CoA dehydrogenase NM domain-like"/>
    <property type="match status" value="1"/>
</dbReference>
<dbReference type="Pfam" id="PF02771">
    <property type="entry name" value="Acyl-CoA_dh_N"/>
    <property type="match status" value="1"/>
</dbReference>
<keyword evidence="8" id="KW-0408">Iron</keyword>
<dbReference type="Gene3D" id="1.20.140.10">
    <property type="entry name" value="Butyryl-CoA Dehydrogenase, subunit A, domain 3"/>
    <property type="match status" value="1"/>
</dbReference>
<dbReference type="OrthoDB" id="2588832at2759"/>
<evidence type="ECO:0000256" key="1">
    <source>
        <dbReference type="ARBA" id="ARBA00001974"/>
    </source>
</evidence>
<dbReference type="SMART" id="SM01117">
    <property type="entry name" value="Cyt-b5"/>
    <property type="match status" value="1"/>
</dbReference>
<dbReference type="GO" id="GO:0033539">
    <property type="term" value="P:fatty acid beta-oxidation using acyl-CoA dehydrogenase"/>
    <property type="evidence" value="ECO:0007669"/>
    <property type="project" value="TreeGrafter"/>
</dbReference>
<dbReference type="GO" id="GO:0046872">
    <property type="term" value="F:metal ion binding"/>
    <property type="evidence" value="ECO:0007669"/>
    <property type="project" value="UniProtKB-KW"/>
</dbReference>
<dbReference type="FunFam" id="3.10.120.10:FF:000007">
    <property type="entry name" value="Sulfite oxidase, mitochondrial"/>
    <property type="match status" value="1"/>
</dbReference>
<dbReference type="InterPro" id="IPR006091">
    <property type="entry name" value="Acyl-CoA_Oxase/DH_mid-dom"/>
</dbReference>
<dbReference type="GO" id="GO:0003995">
    <property type="term" value="F:acyl-CoA dehydrogenase activity"/>
    <property type="evidence" value="ECO:0007669"/>
    <property type="project" value="TreeGrafter"/>
</dbReference>
<evidence type="ECO:0000256" key="4">
    <source>
        <dbReference type="ARBA" id="ARBA00022630"/>
    </source>
</evidence>
<dbReference type="InterPro" id="IPR050741">
    <property type="entry name" value="Acyl-CoA_dehydrogenase"/>
</dbReference>
<dbReference type="AlphaFoldDB" id="A0A5C5FJY1"/>
<keyword evidence="12" id="KW-1185">Reference proteome</keyword>
<keyword evidence="6" id="KW-0274">FAD</keyword>
<dbReference type="EMBL" id="SOZI01000259">
    <property type="protein sequence ID" value="TNY17048.1"/>
    <property type="molecule type" value="Genomic_DNA"/>
</dbReference>
<reference evidence="11 12" key="1">
    <citation type="submission" date="2019-03" db="EMBL/GenBank/DDBJ databases">
        <title>Rhodosporidium diobovatum UCD-FST 08-225 genome sequencing, assembly, and annotation.</title>
        <authorList>
            <person name="Fakankun I.U."/>
            <person name="Fristensky B."/>
            <person name="Levin D.B."/>
        </authorList>
    </citation>
    <scope>NUCLEOTIDE SEQUENCE [LARGE SCALE GENOMIC DNA]</scope>
    <source>
        <strain evidence="11 12">UCD-FST 08-225</strain>
    </source>
</reference>
<dbReference type="Gene3D" id="1.10.540.10">
    <property type="entry name" value="Acyl-CoA dehydrogenase/oxidase, N-terminal domain"/>
    <property type="match status" value="1"/>
</dbReference>
<dbReference type="Gene3D" id="3.10.120.10">
    <property type="entry name" value="Cytochrome b5-like heme/steroid binding domain"/>
    <property type="match status" value="1"/>
</dbReference>
<keyword evidence="3" id="KW-0349">Heme</keyword>
<dbReference type="InterPro" id="IPR018506">
    <property type="entry name" value="Cyt_B5_heme-BS"/>
</dbReference>
<dbReference type="GO" id="GO:0005737">
    <property type="term" value="C:cytoplasm"/>
    <property type="evidence" value="ECO:0007669"/>
    <property type="project" value="TreeGrafter"/>
</dbReference>
<dbReference type="InterPro" id="IPR037069">
    <property type="entry name" value="AcylCoA_DH/ox_N_sf"/>
</dbReference>
<evidence type="ECO:0000256" key="2">
    <source>
        <dbReference type="ARBA" id="ARBA00009347"/>
    </source>
</evidence>
<dbReference type="InterPro" id="IPR013786">
    <property type="entry name" value="AcylCoA_DH/ox_N"/>
</dbReference>
<dbReference type="SUPFAM" id="SSF47203">
    <property type="entry name" value="Acyl-CoA dehydrogenase C-terminal domain-like"/>
    <property type="match status" value="1"/>
</dbReference>
<evidence type="ECO:0000256" key="5">
    <source>
        <dbReference type="ARBA" id="ARBA00022723"/>
    </source>
</evidence>
<dbReference type="SUPFAM" id="SSF55856">
    <property type="entry name" value="Cytochrome b5-like heme/steroid binding domain"/>
    <property type="match status" value="1"/>
</dbReference>
<evidence type="ECO:0000256" key="3">
    <source>
        <dbReference type="ARBA" id="ARBA00022617"/>
    </source>
</evidence>
<gene>
    <name evidence="11" type="ORF">DMC30DRAFT_420167</name>
</gene>
<evidence type="ECO:0000256" key="6">
    <source>
        <dbReference type="ARBA" id="ARBA00022827"/>
    </source>
</evidence>
<keyword evidence="7" id="KW-0560">Oxidoreductase</keyword>
<accession>A0A5C5FJY1</accession>
<dbReference type="InterPro" id="IPR009075">
    <property type="entry name" value="AcylCo_DH/oxidase_C"/>
</dbReference>
<evidence type="ECO:0000313" key="11">
    <source>
        <dbReference type="EMBL" id="TNY17048.1"/>
    </source>
</evidence>
<dbReference type="Pfam" id="PF02770">
    <property type="entry name" value="Acyl-CoA_dh_M"/>
    <property type="match status" value="1"/>
</dbReference>
<dbReference type="InterPro" id="IPR036250">
    <property type="entry name" value="AcylCo_DH-like_C"/>
</dbReference>
<feature type="domain" description="Cytochrome b5 heme-binding" evidence="10">
    <location>
        <begin position="24"/>
        <end position="101"/>
    </location>
</feature>
<keyword evidence="5" id="KW-0479">Metal-binding</keyword>
<dbReference type="PROSITE" id="PS00191">
    <property type="entry name" value="CYTOCHROME_B5_1"/>
    <property type="match status" value="1"/>
</dbReference>
<proteinExistence type="inferred from homology"/>
<dbReference type="GO" id="GO:0020037">
    <property type="term" value="F:heme binding"/>
    <property type="evidence" value="ECO:0007669"/>
    <property type="project" value="InterPro"/>
</dbReference>
<evidence type="ECO:0000256" key="8">
    <source>
        <dbReference type="ARBA" id="ARBA00023004"/>
    </source>
</evidence>
<dbReference type="InterPro" id="IPR036400">
    <property type="entry name" value="Cyt_B5-like_heme/steroid_sf"/>
</dbReference>
<evidence type="ECO:0000313" key="12">
    <source>
        <dbReference type="Proteomes" id="UP000311382"/>
    </source>
</evidence>
<dbReference type="PROSITE" id="PS50255">
    <property type="entry name" value="CYTOCHROME_B5_2"/>
    <property type="match status" value="1"/>
</dbReference>
<sequence length="556" mass="60741">MPLKARTSSPCNSYHPQLTLGTDSQTFTLDQVASHTSPDNGVWLVVEGGVYDVTSFLDDHPGGKKILLGKAGKDATEQFNQFHSRKVLDKTAKQFLIGKVGDAAEADSTEQQQGKAEQHEAPQAAEGDEEDEDTTYFGDLVPFGDAYWYQDWKSPYYNDSHRKLRSAMRRFTDEHLTPFAHEWDQAREIPPETYKKIADHGILAAIAAGSTGWPTEYAEGIPVPGGIDPASFDAFHNLIVIDEMSRCGSGGIMYGLLGGFGISVGPILHFGSDELKQRIIPSLLRGEKRSCLAITEPEGGSDVANLVTTAKKSDDGQHYIVEGAKNGIWCDYFVTAVRTGGKGMGGISLIVVERTDGLTTRKMDCQGVLASGTTYVTYEDVRVPVGNMLGKENKGFQIIMANFVGERGGIAVQANRFARVCLEESLKYACKRKTFGQKLVDHPLAAMAQRIEATHAWIETVVYQSTQYDPDTISLRLGGTMALLKAQSTETLEFCAREAMQIFGGLAYTKGGQGEKVERLYRDAKAYSIPGGSFEIMQDLGIRQSVKVAQIMGAKL</sequence>
<evidence type="ECO:0000256" key="7">
    <source>
        <dbReference type="ARBA" id="ARBA00023002"/>
    </source>
</evidence>
<protein>
    <submittedName>
        <fullName evidence="11">Acyl-CoA dehydrogenase/oxidase</fullName>
    </submittedName>
</protein>
<comment type="similarity">
    <text evidence="2">Belongs to the acyl-CoA dehydrogenase family.</text>
</comment>
<dbReference type="PRINTS" id="PR00363">
    <property type="entry name" value="CYTOCHROMEB5"/>
</dbReference>
<dbReference type="STRING" id="5288.A0A5C5FJY1"/>
<dbReference type="InterPro" id="IPR009100">
    <property type="entry name" value="AcylCoA_DH/oxidase_NM_dom_sf"/>
</dbReference>
<dbReference type="Pfam" id="PF00173">
    <property type="entry name" value="Cyt-b5"/>
    <property type="match status" value="1"/>
</dbReference>
<dbReference type="PANTHER" id="PTHR48083">
    <property type="entry name" value="MEDIUM-CHAIN SPECIFIC ACYL-COA DEHYDROGENASE, MITOCHONDRIAL-RELATED"/>
    <property type="match status" value="1"/>
</dbReference>